<gene>
    <name evidence="1" type="ORF">FGG08_003134</name>
</gene>
<name>A0A9P8KYG5_9PEZI</name>
<dbReference type="Proteomes" id="UP000698800">
    <property type="component" value="Unassembled WGS sequence"/>
</dbReference>
<organism evidence="1 2">
    <name type="scientific">Glutinoglossum americanum</name>
    <dbReference type="NCBI Taxonomy" id="1670608"/>
    <lineage>
        <taxon>Eukaryota</taxon>
        <taxon>Fungi</taxon>
        <taxon>Dikarya</taxon>
        <taxon>Ascomycota</taxon>
        <taxon>Pezizomycotina</taxon>
        <taxon>Geoglossomycetes</taxon>
        <taxon>Geoglossales</taxon>
        <taxon>Geoglossaceae</taxon>
        <taxon>Glutinoglossum</taxon>
    </lineage>
</organism>
<dbReference type="AlphaFoldDB" id="A0A9P8KYG5"/>
<accession>A0A9P8KYG5</accession>
<protein>
    <submittedName>
        <fullName evidence="1">Uncharacterized protein</fullName>
    </submittedName>
</protein>
<dbReference type="OrthoDB" id="5489894at2759"/>
<evidence type="ECO:0000313" key="2">
    <source>
        <dbReference type="Proteomes" id="UP000698800"/>
    </source>
</evidence>
<evidence type="ECO:0000313" key="1">
    <source>
        <dbReference type="EMBL" id="KAH0542463.1"/>
    </source>
</evidence>
<comment type="caution">
    <text evidence="1">The sequence shown here is derived from an EMBL/GenBank/DDBJ whole genome shotgun (WGS) entry which is preliminary data.</text>
</comment>
<dbReference type="EMBL" id="JAGHQL010000053">
    <property type="protein sequence ID" value="KAH0542463.1"/>
    <property type="molecule type" value="Genomic_DNA"/>
</dbReference>
<proteinExistence type="predicted"/>
<reference evidence="1" key="1">
    <citation type="submission" date="2021-03" db="EMBL/GenBank/DDBJ databases">
        <title>Comparative genomics and phylogenomic investigation of the class Geoglossomycetes provide insights into ecological specialization and systematics.</title>
        <authorList>
            <person name="Melie T."/>
            <person name="Pirro S."/>
            <person name="Miller A.N."/>
            <person name="Quandt A."/>
        </authorList>
    </citation>
    <scope>NUCLEOTIDE SEQUENCE</scope>
    <source>
        <strain evidence="1">GBOQ0MN5Z8</strain>
    </source>
</reference>
<sequence length="105" mass="12229">MCIFFNIKIKEDHDTDTPPDYQTTEERSPNVRMTEGFQKAFSRFIDHCLKLERFKAGDEKDAEIEKQIIHRIADRALNFRGRKWSSPGKEVEEQVVVERTGGVEG</sequence>
<keyword evidence="2" id="KW-1185">Reference proteome</keyword>